<reference evidence="2" key="1">
    <citation type="journal article" date="2021" name="bioRxiv">
        <title>Unraveling nitrogen, sulfur and carbon metabolic pathways and microbial community transcriptional responses to substrate deprivation and toxicity stresses in a bioreactor mimicking anoxic brackish coastal sediment conditions.</title>
        <authorList>
            <person name="Martins P.D."/>
            <person name="Echeveste M.J."/>
            <person name="Arshad A."/>
            <person name="Kurth J."/>
            <person name="Ouboter H."/>
            <person name="Jetten M.S.M."/>
            <person name="Welte C.U."/>
        </authorList>
    </citation>
    <scope>NUCLEOTIDE SEQUENCE</scope>
    <source>
        <strain evidence="2">MAG_39</strain>
    </source>
</reference>
<evidence type="ECO:0000259" key="1">
    <source>
        <dbReference type="Pfam" id="PF12728"/>
    </source>
</evidence>
<accession>A0A953M1N4</accession>
<dbReference type="NCBIfam" id="TIGR01764">
    <property type="entry name" value="excise"/>
    <property type="match status" value="1"/>
</dbReference>
<name>A0A953M1N4_9BACT</name>
<organism evidence="2 3">
    <name type="scientific">Candidatus Nitrobium versatile</name>
    <dbReference type="NCBI Taxonomy" id="2884831"/>
    <lineage>
        <taxon>Bacteria</taxon>
        <taxon>Pseudomonadati</taxon>
        <taxon>Nitrospirota</taxon>
        <taxon>Nitrospiria</taxon>
        <taxon>Nitrospirales</taxon>
        <taxon>Nitrospiraceae</taxon>
        <taxon>Candidatus Nitrobium</taxon>
    </lineage>
</organism>
<gene>
    <name evidence="2" type="ORF">K8I29_08710</name>
</gene>
<dbReference type="InterPro" id="IPR009061">
    <property type="entry name" value="DNA-bd_dom_put_sf"/>
</dbReference>
<reference evidence="2" key="2">
    <citation type="submission" date="2021-08" db="EMBL/GenBank/DDBJ databases">
        <authorList>
            <person name="Dalcin Martins P."/>
        </authorList>
    </citation>
    <scope>NUCLEOTIDE SEQUENCE</scope>
    <source>
        <strain evidence="2">MAG_39</strain>
    </source>
</reference>
<proteinExistence type="predicted"/>
<dbReference type="InterPro" id="IPR010093">
    <property type="entry name" value="SinI_DNA-bd"/>
</dbReference>
<dbReference type="Proteomes" id="UP000705867">
    <property type="component" value="Unassembled WGS sequence"/>
</dbReference>
<dbReference type="Pfam" id="PF12728">
    <property type="entry name" value="HTH_17"/>
    <property type="match status" value="1"/>
</dbReference>
<dbReference type="AlphaFoldDB" id="A0A953M1N4"/>
<dbReference type="GO" id="GO:0003677">
    <property type="term" value="F:DNA binding"/>
    <property type="evidence" value="ECO:0007669"/>
    <property type="project" value="InterPro"/>
</dbReference>
<dbReference type="EMBL" id="JAIOIV010000073">
    <property type="protein sequence ID" value="MBZ0156272.1"/>
    <property type="molecule type" value="Genomic_DNA"/>
</dbReference>
<feature type="domain" description="Helix-turn-helix" evidence="1">
    <location>
        <begin position="15"/>
        <end position="63"/>
    </location>
</feature>
<evidence type="ECO:0000313" key="2">
    <source>
        <dbReference type="EMBL" id="MBZ0156272.1"/>
    </source>
</evidence>
<dbReference type="SUPFAM" id="SSF46955">
    <property type="entry name" value="Putative DNA-binding domain"/>
    <property type="match status" value="1"/>
</dbReference>
<evidence type="ECO:0000313" key="3">
    <source>
        <dbReference type="Proteomes" id="UP000705867"/>
    </source>
</evidence>
<dbReference type="InterPro" id="IPR041657">
    <property type="entry name" value="HTH_17"/>
</dbReference>
<protein>
    <submittedName>
        <fullName evidence="2">Helix-turn-helix domain-containing protein</fullName>
    </submittedName>
</protein>
<comment type="caution">
    <text evidence="2">The sequence shown here is derived from an EMBL/GenBank/DDBJ whole genome shotgun (WGS) entry which is preliminary data.</text>
</comment>
<sequence length="77" mass="8857">MKQWNKTTGPGKRLISIREAGEYLSRSPWTVAEMVRTGKLPYVRDGKRKLLDLRDLDAWIDGNKFIEHDTGALPCQK</sequence>